<dbReference type="eggNOG" id="COG1686">
    <property type="taxonomic scope" value="Bacteria"/>
</dbReference>
<evidence type="ECO:0000256" key="13">
    <source>
        <dbReference type="PIRSR" id="PIRSR618044-1"/>
    </source>
</evidence>
<dbReference type="GO" id="GO:0006508">
    <property type="term" value="P:proteolysis"/>
    <property type="evidence" value="ECO:0007669"/>
    <property type="project" value="UniProtKB-KW"/>
</dbReference>
<feature type="domain" description="Peptidase S11 D-Ala-D-Ala carboxypeptidase A C-terminal" evidence="17">
    <location>
        <begin position="277"/>
        <end position="367"/>
    </location>
</feature>
<evidence type="ECO:0000256" key="8">
    <source>
        <dbReference type="ARBA" id="ARBA00022801"/>
    </source>
</evidence>
<sequence length="390" mass="43276">MKLSRTLFVSLLVSLSLIAPKVLANTPFIIPSPPNVAGTAHIVMDFDSGAIITSQEPDMKIEPASLTKIMTGYVVFSEIRNGRIQLDDMVTISHKAWRMPGSRMFIEVDTQVSVEDLIRGMVIQSGNDASVALAEHIARTEEDFAILMNQYAAKLGMTNTNFLNSTGLPDPEHLTTARDLAILARALINEFPEFYSWYSERSFTFNGITQFNRNRLLWQDPTVDGLKTGHTSSAGYCLVSSAKRDDMRVISVIAGTDSANQRIAESQRLINYAFRFFEGHKLYDAGQRLQETRVFGGAKDLINIGVEEAVHVTIPRGQYQNLAIELVIPNKLNAPIATGDQIGSLQISFNNEILAEPAIVALEAVEKGSFFKRLFDSIKLFFKNLFSFGN</sequence>
<evidence type="ECO:0000256" key="9">
    <source>
        <dbReference type="ARBA" id="ARBA00022960"/>
    </source>
</evidence>
<dbReference type="PANTHER" id="PTHR21581">
    <property type="entry name" value="D-ALANYL-D-ALANINE CARBOXYPEPTIDASE"/>
    <property type="match status" value="1"/>
</dbReference>
<dbReference type="GO" id="GO:0008360">
    <property type="term" value="P:regulation of cell shape"/>
    <property type="evidence" value="ECO:0007669"/>
    <property type="project" value="UniProtKB-KW"/>
</dbReference>
<evidence type="ECO:0000256" key="4">
    <source>
        <dbReference type="ARBA" id="ARBA00012448"/>
    </source>
</evidence>
<feature type="active site" evidence="13">
    <location>
        <position position="125"/>
    </location>
</feature>
<evidence type="ECO:0000256" key="6">
    <source>
        <dbReference type="ARBA" id="ARBA00022670"/>
    </source>
</evidence>
<keyword evidence="9" id="KW-0133">Cell shape</keyword>
<keyword evidence="8 18" id="KW-0378">Hydrolase</keyword>
<evidence type="ECO:0000256" key="2">
    <source>
        <dbReference type="ARBA" id="ARBA00004752"/>
    </source>
</evidence>
<dbReference type="InterPro" id="IPR037167">
    <property type="entry name" value="Peptidase_S11_C_sf"/>
</dbReference>
<keyword evidence="5 18" id="KW-0121">Carboxypeptidase</keyword>
<dbReference type="SUPFAM" id="SSF56601">
    <property type="entry name" value="beta-lactamase/transpeptidase-like"/>
    <property type="match status" value="1"/>
</dbReference>
<organism evidence="18 19">
    <name type="scientific">Thiomicrospira aerophila AL3</name>
    <dbReference type="NCBI Taxonomy" id="717772"/>
    <lineage>
        <taxon>Bacteria</taxon>
        <taxon>Pseudomonadati</taxon>
        <taxon>Pseudomonadota</taxon>
        <taxon>Gammaproteobacteria</taxon>
        <taxon>Thiotrichales</taxon>
        <taxon>Piscirickettsiaceae</taxon>
        <taxon>Thiomicrospira</taxon>
    </lineage>
</organism>
<dbReference type="InterPro" id="IPR018044">
    <property type="entry name" value="Peptidase_S11"/>
</dbReference>
<comment type="similarity">
    <text evidence="3 15">Belongs to the peptidase S11 family.</text>
</comment>
<evidence type="ECO:0000256" key="15">
    <source>
        <dbReference type="RuleBase" id="RU004016"/>
    </source>
</evidence>
<comment type="pathway">
    <text evidence="2">Cell wall biogenesis; peptidoglycan biosynthesis.</text>
</comment>
<feature type="binding site" evidence="14">
    <location>
        <position position="227"/>
    </location>
    <ligand>
        <name>substrate</name>
    </ligand>
</feature>
<keyword evidence="11" id="KW-0961">Cell wall biogenesis/degradation</keyword>
<protein>
    <recommendedName>
        <fullName evidence="4">serine-type D-Ala-D-Ala carboxypeptidase</fullName>
        <ecNumber evidence="4">3.4.16.4</ecNumber>
    </recommendedName>
</protein>
<feature type="chain" id="PRO_5004786954" description="serine-type D-Ala-D-Ala carboxypeptidase" evidence="16">
    <location>
        <begin position="25"/>
        <end position="390"/>
    </location>
</feature>
<evidence type="ECO:0000256" key="14">
    <source>
        <dbReference type="PIRSR" id="PIRSR618044-2"/>
    </source>
</evidence>
<evidence type="ECO:0000256" key="12">
    <source>
        <dbReference type="ARBA" id="ARBA00034000"/>
    </source>
</evidence>
<dbReference type="FunCoup" id="W0DQA7">
    <property type="interactions" value="378"/>
</dbReference>
<dbReference type="GO" id="GO:0071555">
    <property type="term" value="P:cell wall organization"/>
    <property type="evidence" value="ECO:0007669"/>
    <property type="project" value="UniProtKB-KW"/>
</dbReference>
<dbReference type="Pfam" id="PF07943">
    <property type="entry name" value="PBP5_C"/>
    <property type="match status" value="1"/>
</dbReference>
<dbReference type="Gene3D" id="2.60.410.10">
    <property type="entry name" value="D-Ala-D-Ala carboxypeptidase, C-terminal domain"/>
    <property type="match status" value="1"/>
</dbReference>
<dbReference type="OrthoDB" id="9795979at2"/>
<keyword evidence="7 16" id="KW-0732">Signal</keyword>
<comment type="function">
    <text evidence="1">Removes C-terminal D-alanyl residues from sugar-peptide cell wall precursors.</text>
</comment>
<keyword evidence="6" id="KW-0645">Protease</keyword>
<dbReference type="InterPro" id="IPR012907">
    <property type="entry name" value="Peptidase_S11_C"/>
</dbReference>
<dbReference type="Proteomes" id="UP000005380">
    <property type="component" value="Chromosome"/>
</dbReference>
<evidence type="ECO:0000256" key="7">
    <source>
        <dbReference type="ARBA" id="ARBA00022729"/>
    </source>
</evidence>
<accession>W0DQA7</accession>
<evidence type="ECO:0000256" key="3">
    <source>
        <dbReference type="ARBA" id="ARBA00007164"/>
    </source>
</evidence>
<keyword evidence="19" id="KW-1185">Reference proteome</keyword>
<feature type="signal peptide" evidence="16">
    <location>
        <begin position="1"/>
        <end position="24"/>
    </location>
</feature>
<name>W0DQA7_9GAMM</name>
<evidence type="ECO:0000256" key="1">
    <source>
        <dbReference type="ARBA" id="ARBA00003217"/>
    </source>
</evidence>
<evidence type="ECO:0000259" key="17">
    <source>
        <dbReference type="SMART" id="SM00936"/>
    </source>
</evidence>
<reference evidence="18 19" key="1">
    <citation type="submission" date="2013-12" db="EMBL/GenBank/DDBJ databases">
        <authorList>
            <consortium name="DOE Joint Genome Institute"/>
            <person name="Kappler U."/>
            <person name="Huntemann M."/>
            <person name="Han J."/>
            <person name="Chen A."/>
            <person name="Kyrpides N."/>
            <person name="Mavromatis K."/>
            <person name="Markowitz V."/>
            <person name="Palaniappan K."/>
            <person name="Ivanova N."/>
            <person name="Schaumberg A."/>
            <person name="Pati A."/>
            <person name="Liolios K."/>
            <person name="Nordberg H.P."/>
            <person name="Cantor M.N."/>
            <person name="Hua S.X."/>
            <person name="Woyke T."/>
        </authorList>
    </citation>
    <scope>NUCLEOTIDE SEQUENCE [LARGE SCALE GENOMIC DNA]</scope>
    <source>
        <strain evidence="19">AL2</strain>
    </source>
</reference>
<evidence type="ECO:0000313" key="19">
    <source>
        <dbReference type="Proteomes" id="UP000005380"/>
    </source>
</evidence>
<evidence type="ECO:0000256" key="16">
    <source>
        <dbReference type="SAM" id="SignalP"/>
    </source>
</evidence>
<comment type="catalytic activity">
    <reaction evidence="12">
        <text>Preferential cleavage: (Ac)2-L-Lys-D-Ala-|-D-Ala. Also transpeptidation of peptidyl-alanyl moieties that are N-acyl substituents of D-alanine.</text>
        <dbReference type="EC" id="3.4.16.4"/>
    </reaction>
</comment>
<dbReference type="KEGG" id="tao:THIAE_02415"/>
<feature type="active site" description="Proton acceptor" evidence="13">
    <location>
        <position position="68"/>
    </location>
</feature>
<dbReference type="InterPro" id="IPR001967">
    <property type="entry name" value="Peptidase_S11_N"/>
</dbReference>
<dbReference type="UniPathway" id="UPA00219"/>
<evidence type="ECO:0000256" key="10">
    <source>
        <dbReference type="ARBA" id="ARBA00022984"/>
    </source>
</evidence>
<feature type="active site" description="Acyl-ester intermediate" evidence="13">
    <location>
        <position position="65"/>
    </location>
</feature>
<dbReference type="GO" id="GO:0009002">
    <property type="term" value="F:serine-type D-Ala-D-Ala carboxypeptidase activity"/>
    <property type="evidence" value="ECO:0007669"/>
    <property type="project" value="UniProtKB-EC"/>
</dbReference>
<evidence type="ECO:0000313" key="18">
    <source>
        <dbReference type="EMBL" id="AHF00780.1"/>
    </source>
</evidence>
<evidence type="ECO:0000256" key="11">
    <source>
        <dbReference type="ARBA" id="ARBA00023316"/>
    </source>
</evidence>
<dbReference type="InterPro" id="IPR015956">
    <property type="entry name" value="Peniciliin-bd_prot_C_sf"/>
</dbReference>
<keyword evidence="10" id="KW-0573">Peptidoglycan synthesis</keyword>
<dbReference type="SMART" id="SM00936">
    <property type="entry name" value="PBP5_C"/>
    <property type="match status" value="1"/>
</dbReference>
<dbReference type="SUPFAM" id="SSF69189">
    <property type="entry name" value="Penicillin-binding protein associated domain"/>
    <property type="match status" value="1"/>
</dbReference>
<dbReference type="Gene3D" id="3.40.710.10">
    <property type="entry name" value="DD-peptidase/beta-lactamase superfamily"/>
    <property type="match status" value="1"/>
</dbReference>
<dbReference type="AlphaFoldDB" id="W0DQA7"/>
<dbReference type="RefSeq" id="WP_006459904.1">
    <property type="nucleotide sequence ID" value="NZ_CP007030.1"/>
</dbReference>
<gene>
    <name evidence="18" type="ORF">THIAE_02415</name>
</gene>
<proteinExistence type="inferred from homology"/>
<dbReference type="GO" id="GO:0009252">
    <property type="term" value="P:peptidoglycan biosynthetic process"/>
    <property type="evidence" value="ECO:0007669"/>
    <property type="project" value="UniProtKB-UniPathway"/>
</dbReference>
<dbReference type="PRINTS" id="PR00725">
    <property type="entry name" value="DADACBPTASE1"/>
</dbReference>
<dbReference type="InterPro" id="IPR012338">
    <property type="entry name" value="Beta-lactam/transpept-like"/>
</dbReference>
<dbReference type="PANTHER" id="PTHR21581:SF6">
    <property type="entry name" value="TRAFFICKING PROTEIN PARTICLE COMPLEX SUBUNIT 12"/>
    <property type="match status" value="1"/>
</dbReference>
<evidence type="ECO:0000256" key="5">
    <source>
        <dbReference type="ARBA" id="ARBA00022645"/>
    </source>
</evidence>
<dbReference type="STRING" id="717772.THIAE_02415"/>
<dbReference type="EC" id="3.4.16.4" evidence="4"/>
<dbReference type="HOGENOM" id="CLU_027070_8_1_6"/>
<dbReference type="EMBL" id="CP007030">
    <property type="protein sequence ID" value="AHF00780.1"/>
    <property type="molecule type" value="Genomic_DNA"/>
</dbReference>
<dbReference type="Pfam" id="PF00768">
    <property type="entry name" value="Peptidase_S11"/>
    <property type="match status" value="1"/>
</dbReference>
<dbReference type="InParanoid" id="W0DQA7"/>